<protein>
    <recommendedName>
        <fullName evidence="2">Isoprenyl transferase</fullName>
        <ecNumber evidence="2">2.5.1.-</ecNumber>
    </recommendedName>
</protein>
<gene>
    <name evidence="3" type="primary">uppS</name>
    <name evidence="3" type="ORF">IAD51_01945</name>
</gene>
<dbReference type="PANTHER" id="PTHR10291">
    <property type="entry name" value="DEHYDRODOLICHYL DIPHOSPHATE SYNTHASE FAMILY MEMBER"/>
    <property type="match status" value="1"/>
</dbReference>
<dbReference type="InterPro" id="IPR018520">
    <property type="entry name" value="UPP_synth-like_CS"/>
</dbReference>
<dbReference type="GO" id="GO:0008834">
    <property type="term" value="F:ditrans,polycis-undecaprenyl-diphosphate synthase [(2E,6E)-farnesyl-diphosphate specific] activity"/>
    <property type="evidence" value="ECO:0007669"/>
    <property type="project" value="TreeGrafter"/>
</dbReference>
<keyword evidence="1 2" id="KW-0808">Transferase</keyword>
<feature type="binding site" evidence="2">
    <location>
        <position position="11"/>
    </location>
    <ligand>
        <name>Mg(2+)</name>
        <dbReference type="ChEBI" id="CHEBI:18420"/>
    </ligand>
</feature>
<evidence type="ECO:0000256" key="1">
    <source>
        <dbReference type="ARBA" id="ARBA00022679"/>
    </source>
</evidence>
<feature type="binding site" evidence="2">
    <location>
        <begin position="172"/>
        <end position="174"/>
    </location>
    <ligand>
        <name>substrate</name>
    </ligand>
</feature>
<dbReference type="Pfam" id="PF01255">
    <property type="entry name" value="Prenyltransf"/>
    <property type="match status" value="1"/>
</dbReference>
<dbReference type="SUPFAM" id="SSF64005">
    <property type="entry name" value="Undecaprenyl diphosphate synthase"/>
    <property type="match status" value="1"/>
</dbReference>
<name>A0A9D1HSN0_9FIRM</name>
<dbReference type="GO" id="GO:0016094">
    <property type="term" value="P:polyprenol biosynthetic process"/>
    <property type="evidence" value="ECO:0007669"/>
    <property type="project" value="TreeGrafter"/>
</dbReference>
<dbReference type="NCBIfam" id="TIGR00055">
    <property type="entry name" value="uppS"/>
    <property type="match status" value="1"/>
</dbReference>
<feature type="active site" description="Proton acceptor" evidence="2">
    <location>
        <position position="59"/>
    </location>
</feature>
<dbReference type="Proteomes" id="UP000824088">
    <property type="component" value="Unassembled WGS sequence"/>
</dbReference>
<dbReference type="EMBL" id="DVMN01000032">
    <property type="protein sequence ID" value="HIU20988.1"/>
    <property type="molecule type" value="Genomic_DNA"/>
</dbReference>
<keyword evidence="2" id="KW-0460">Magnesium</keyword>
<feature type="binding site" evidence="2">
    <location>
        <begin position="12"/>
        <end position="15"/>
    </location>
    <ligand>
        <name>substrate</name>
    </ligand>
</feature>
<dbReference type="InterPro" id="IPR001441">
    <property type="entry name" value="UPP_synth-like"/>
</dbReference>
<comment type="subunit">
    <text evidence="2">Homodimer.</text>
</comment>
<comment type="caution">
    <text evidence="2">Lacks conserved residue(s) required for the propagation of feature annotation.</text>
</comment>
<sequence length="217" mass="23736">MVPRHIGFIMDGNGRWAALRGLPREAGYAEGLKAMMKVIARLAERGVEAVTVYAYSSENFARPSSETAAILSVVTGWNAAYDGNMKVTYMGDFSRFPQAVADSIAEVERRTAANTGMRLNIALGYGGRDDIVRAAAAAARRGEITRQTFESELSSSTLPPLDLIVRSGGEKRLSGFMLYEAAYSELLFSDKLWPDMTEEDADGALDEFARRTRKFGA</sequence>
<feature type="binding site" evidence="2">
    <location>
        <position position="16"/>
    </location>
    <ligand>
        <name>substrate</name>
    </ligand>
</feature>
<dbReference type="EC" id="2.5.1.-" evidence="2"/>
<comment type="cofactor">
    <cofactor evidence="2">
        <name>Mg(2+)</name>
        <dbReference type="ChEBI" id="CHEBI:18420"/>
    </cofactor>
    <text evidence="2">Binds 2 magnesium ions per subunit.</text>
</comment>
<feature type="active site" evidence="2">
    <location>
        <position position="11"/>
    </location>
</feature>
<dbReference type="GO" id="GO:0005829">
    <property type="term" value="C:cytosol"/>
    <property type="evidence" value="ECO:0007669"/>
    <property type="project" value="TreeGrafter"/>
</dbReference>
<evidence type="ECO:0000313" key="4">
    <source>
        <dbReference type="Proteomes" id="UP000824088"/>
    </source>
</evidence>
<comment type="caution">
    <text evidence="3">The sequence shown here is derived from an EMBL/GenBank/DDBJ whole genome shotgun (WGS) entry which is preliminary data.</text>
</comment>
<dbReference type="PANTHER" id="PTHR10291:SF0">
    <property type="entry name" value="DEHYDRODOLICHYL DIPHOSPHATE SYNTHASE 2"/>
    <property type="match status" value="1"/>
</dbReference>
<dbReference type="InterPro" id="IPR036424">
    <property type="entry name" value="UPP_synth-like_sf"/>
</dbReference>
<feature type="binding site" evidence="2">
    <location>
        <position position="166"/>
    </location>
    <ligand>
        <name>substrate</name>
    </ligand>
</feature>
<dbReference type="AlphaFoldDB" id="A0A9D1HSN0"/>
<feature type="binding site" evidence="2">
    <location>
        <position position="185"/>
    </location>
    <ligand>
        <name>Mg(2+)</name>
        <dbReference type="ChEBI" id="CHEBI:18420"/>
    </ligand>
</feature>
<proteinExistence type="inferred from homology"/>
<feature type="binding site" evidence="2">
    <location>
        <position position="24"/>
    </location>
    <ligand>
        <name>substrate</name>
    </ligand>
</feature>
<dbReference type="Gene3D" id="3.40.1180.10">
    <property type="entry name" value="Decaprenyl diphosphate synthase-like"/>
    <property type="match status" value="1"/>
</dbReference>
<evidence type="ECO:0000313" key="3">
    <source>
        <dbReference type="EMBL" id="HIU20988.1"/>
    </source>
</evidence>
<feature type="binding site" evidence="2">
    <location>
        <begin position="56"/>
        <end position="58"/>
    </location>
    <ligand>
        <name>substrate</name>
    </ligand>
</feature>
<comment type="similarity">
    <text evidence="2">Belongs to the UPP synthase family.</text>
</comment>
<dbReference type="CDD" id="cd00475">
    <property type="entry name" value="Cis_IPPS"/>
    <property type="match status" value="1"/>
</dbReference>
<feature type="binding site" evidence="2">
    <location>
        <position position="60"/>
    </location>
    <ligand>
        <name>substrate</name>
    </ligand>
</feature>
<dbReference type="HAMAP" id="MF_01139">
    <property type="entry name" value="ISPT"/>
    <property type="match status" value="1"/>
</dbReference>
<keyword evidence="2" id="KW-0479">Metal-binding</keyword>
<feature type="binding site" evidence="2">
    <location>
        <position position="62"/>
    </location>
    <ligand>
        <name>substrate</name>
    </ligand>
</feature>
<reference evidence="3" key="2">
    <citation type="journal article" date="2021" name="PeerJ">
        <title>Extensive microbial diversity within the chicken gut microbiome revealed by metagenomics and culture.</title>
        <authorList>
            <person name="Gilroy R."/>
            <person name="Ravi A."/>
            <person name="Getino M."/>
            <person name="Pursley I."/>
            <person name="Horton D.L."/>
            <person name="Alikhan N.F."/>
            <person name="Baker D."/>
            <person name="Gharbi K."/>
            <person name="Hall N."/>
            <person name="Watson M."/>
            <person name="Adriaenssens E.M."/>
            <person name="Foster-Nyarko E."/>
            <person name="Jarju S."/>
            <person name="Secka A."/>
            <person name="Antonio M."/>
            <person name="Oren A."/>
            <person name="Chaudhuri R.R."/>
            <person name="La Ragione R."/>
            <person name="Hildebrand F."/>
            <person name="Pallen M.J."/>
        </authorList>
    </citation>
    <scope>NUCLEOTIDE SEQUENCE</scope>
    <source>
        <strain evidence="3">1063</strain>
    </source>
</reference>
<organism evidence="3 4">
    <name type="scientific">Candidatus Limadaptatus stercorigallinarum</name>
    <dbReference type="NCBI Taxonomy" id="2840845"/>
    <lineage>
        <taxon>Bacteria</taxon>
        <taxon>Bacillati</taxon>
        <taxon>Bacillota</taxon>
        <taxon>Clostridia</taxon>
        <taxon>Eubacteriales</taxon>
        <taxon>Candidatus Limadaptatus</taxon>
    </lineage>
</organism>
<comment type="function">
    <text evidence="2">Catalyzes the condensation of isopentenyl diphosphate (IPP) with allylic pyrophosphates generating different type of terpenoids.</text>
</comment>
<reference evidence="3" key="1">
    <citation type="submission" date="2020-10" db="EMBL/GenBank/DDBJ databases">
        <authorList>
            <person name="Gilroy R."/>
        </authorList>
    </citation>
    <scope>NUCLEOTIDE SEQUENCE</scope>
    <source>
        <strain evidence="3">1063</strain>
    </source>
</reference>
<dbReference type="PROSITE" id="PS01066">
    <property type="entry name" value="UPP_SYNTHASE"/>
    <property type="match status" value="1"/>
</dbReference>
<evidence type="ECO:0000256" key="2">
    <source>
        <dbReference type="HAMAP-Rule" id="MF_01139"/>
    </source>
</evidence>
<dbReference type="GO" id="GO:0000287">
    <property type="term" value="F:magnesium ion binding"/>
    <property type="evidence" value="ECO:0007669"/>
    <property type="project" value="UniProtKB-UniRule"/>
</dbReference>
<accession>A0A9D1HSN0</accession>